<evidence type="ECO:0000256" key="1">
    <source>
        <dbReference type="SAM" id="MobiDB-lite"/>
    </source>
</evidence>
<evidence type="ECO:0000313" key="2">
    <source>
        <dbReference type="EMBL" id="GMG82587.1"/>
    </source>
</evidence>
<sequence length="130" mass="14294">MPRAGRFRERARFQRRSDDGRDAHGQALGVWGDLVTVWAHFRETLGKEGIEAGRLEGNATGTLRIRYSAAATGITSADRVVIRGAVWNIRGQPIQIDNRNRVIEMKLERGVAVGADLTRAFSPAFSSAFG</sequence>
<gene>
    <name evidence="2" type="ORF">LNKW23_18000</name>
</gene>
<evidence type="ECO:0000313" key="3">
    <source>
        <dbReference type="Proteomes" id="UP001239909"/>
    </source>
</evidence>
<dbReference type="Pfam" id="PF05521">
    <property type="entry name" value="Phage_HCP"/>
    <property type="match status" value="1"/>
</dbReference>
<dbReference type="InterPro" id="IPR008767">
    <property type="entry name" value="Phage_SPP1_head-tail_adaptor"/>
</dbReference>
<dbReference type="EMBL" id="BSYI01000011">
    <property type="protein sequence ID" value="GMG82587.1"/>
    <property type="molecule type" value="Genomic_DNA"/>
</dbReference>
<dbReference type="Gene3D" id="2.40.10.270">
    <property type="entry name" value="Bacteriophage SPP1 head-tail adaptor protein"/>
    <property type="match status" value="1"/>
</dbReference>
<organism evidence="2 3">
    <name type="scientific">Paralimibaculum aggregatum</name>
    <dbReference type="NCBI Taxonomy" id="3036245"/>
    <lineage>
        <taxon>Bacteria</taxon>
        <taxon>Pseudomonadati</taxon>
        <taxon>Pseudomonadota</taxon>
        <taxon>Alphaproteobacteria</taxon>
        <taxon>Rhodobacterales</taxon>
        <taxon>Paracoccaceae</taxon>
        <taxon>Paralimibaculum</taxon>
    </lineage>
</organism>
<feature type="region of interest" description="Disordered" evidence="1">
    <location>
        <begin position="1"/>
        <end position="21"/>
    </location>
</feature>
<dbReference type="RefSeq" id="WP_285671371.1">
    <property type="nucleotide sequence ID" value="NZ_BSYI01000011.1"/>
</dbReference>
<reference evidence="2 3" key="1">
    <citation type="submission" date="2023-04" db="EMBL/GenBank/DDBJ databases">
        <title>Marinoamorphus aggregata gen. nov., sp. Nov., isolate from tissue of brittle star Ophioplocus japonicus.</title>
        <authorList>
            <person name="Kawano K."/>
            <person name="Sawayama S."/>
            <person name="Nakagawa S."/>
        </authorList>
    </citation>
    <scope>NUCLEOTIDE SEQUENCE [LARGE SCALE GENOMIC DNA]</scope>
    <source>
        <strain evidence="2 3">NKW23</strain>
    </source>
</reference>
<proteinExistence type="predicted"/>
<dbReference type="NCBIfam" id="TIGR01563">
    <property type="entry name" value="gp16_SPP1"/>
    <property type="match status" value="1"/>
</dbReference>
<protein>
    <recommendedName>
        <fullName evidence="4">Head-tail adaptor protein</fullName>
    </recommendedName>
</protein>
<name>A0ABQ6LHX1_9RHOB</name>
<keyword evidence="3" id="KW-1185">Reference proteome</keyword>
<evidence type="ECO:0008006" key="4">
    <source>
        <dbReference type="Google" id="ProtNLM"/>
    </source>
</evidence>
<comment type="caution">
    <text evidence="2">The sequence shown here is derived from an EMBL/GenBank/DDBJ whole genome shotgun (WGS) entry which is preliminary data.</text>
</comment>
<dbReference type="Proteomes" id="UP001239909">
    <property type="component" value="Unassembled WGS sequence"/>
</dbReference>
<accession>A0ABQ6LHX1</accession>
<dbReference type="InterPro" id="IPR038666">
    <property type="entry name" value="SSP1_head-tail_sf"/>
</dbReference>